<gene>
    <name evidence="1" type="ORF">ERS007703_01256</name>
</gene>
<accession>A0A0U0QG27</accession>
<organism evidence="1 2">
    <name type="scientific">Mycobacterium tuberculosis</name>
    <dbReference type="NCBI Taxonomy" id="1773"/>
    <lineage>
        <taxon>Bacteria</taxon>
        <taxon>Bacillati</taxon>
        <taxon>Actinomycetota</taxon>
        <taxon>Actinomycetes</taxon>
        <taxon>Mycobacteriales</taxon>
        <taxon>Mycobacteriaceae</taxon>
        <taxon>Mycobacterium</taxon>
        <taxon>Mycobacterium tuberculosis complex</taxon>
    </lineage>
</organism>
<sequence>MMVPVATGAIPLRSGQRIKRQSAQLIDRSIEPVQRRDQTRILAQTPLKRQ</sequence>
<dbReference type="EMBL" id="CSAE01000100">
    <property type="protein sequence ID" value="COV37469.1"/>
    <property type="molecule type" value="Genomic_DNA"/>
</dbReference>
<dbReference type="AlphaFoldDB" id="A0A0U0QG27"/>
<evidence type="ECO:0000313" key="2">
    <source>
        <dbReference type="Proteomes" id="UP000038802"/>
    </source>
</evidence>
<reference evidence="2" key="1">
    <citation type="submission" date="2015-03" db="EMBL/GenBank/DDBJ databases">
        <authorList>
            <consortium name="Pathogen Informatics"/>
        </authorList>
    </citation>
    <scope>NUCLEOTIDE SEQUENCE [LARGE SCALE GENOMIC DNA]</scope>
    <source>
        <strain evidence="2">K00500041</strain>
    </source>
</reference>
<proteinExistence type="predicted"/>
<name>A0A0U0QG27_MYCTX</name>
<evidence type="ECO:0000313" key="1">
    <source>
        <dbReference type="EMBL" id="COV37469.1"/>
    </source>
</evidence>
<protein>
    <submittedName>
        <fullName evidence="1">Uncharacterized protein</fullName>
    </submittedName>
</protein>
<dbReference type="Proteomes" id="UP000038802">
    <property type="component" value="Unassembled WGS sequence"/>
</dbReference>